<proteinExistence type="predicted"/>
<dbReference type="EMBL" id="MN729599">
    <property type="protein sequence ID" value="QHB48085.1"/>
    <property type="molecule type" value="Genomic_DNA"/>
</dbReference>
<gene>
    <name evidence="1" type="ORF">CHF33_26</name>
</gene>
<protein>
    <submittedName>
        <fullName evidence="1">Uncharacterized protein</fullName>
    </submittedName>
</protein>
<dbReference type="Proteomes" id="UP000509243">
    <property type="component" value="Segment"/>
</dbReference>
<accession>A0A7D0PLA2</accession>
<evidence type="ECO:0000313" key="2">
    <source>
        <dbReference type="Proteomes" id="UP000509243"/>
    </source>
</evidence>
<sequence>MAKTLKLNVAFGMTVVINSETEKGFEVARAAARESVKQGVLNGNKKDSMLHVFASEKTSEEVFEIILRSGVRELIRKELTSEMNNGETSATVGNIKVTFEKRSDVLARSCDCNACYECKIARGGSDE</sequence>
<organism evidence="1 2">
    <name type="scientific">Pseudomonas phage CHF33</name>
    <dbReference type="NCBI Taxonomy" id="2686376"/>
    <lineage>
        <taxon>Viruses</taxon>
        <taxon>Duplodnaviria</taxon>
        <taxon>Heunggongvirae</taxon>
        <taxon>Uroviricota</taxon>
        <taxon>Caudoviricetes</taxon>
        <taxon>Autographivirales</taxon>
        <taxon>Autotranscriptaviridae</taxon>
        <taxon>Studiervirinae</taxon>
        <taxon>Ghunavirus</taxon>
        <taxon>Ghunavirus PSA2</taxon>
    </lineage>
</organism>
<name>A0A7D0PLA2_9CAUD</name>
<evidence type="ECO:0000313" key="1">
    <source>
        <dbReference type="EMBL" id="QHB48085.1"/>
    </source>
</evidence>
<reference evidence="1 2" key="1">
    <citation type="journal article" date="2020" name="Microorganisms">
        <title>Characterization of Bacteriophages against Pseudomonas Syringae pv. Actinidiae with Potential Use as Natural Antimicrobials in Kiwifruit Plants.</title>
        <authorList>
            <person name="Flores O."/>
            <person name="Retamales J."/>
            <person name="Nunez M."/>
            <person name="Leon M."/>
            <person name="Salinas P."/>
            <person name="Besoain X."/>
            <person name="Yanez C."/>
            <person name="Bastias R."/>
        </authorList>
    </citation>
    <scope>NUCLEOTIDE SEQUENCE [LARGE SCALE GENOMIC DNA]</scope>
</reference>